<comment type="caution">
    <text evidence="1">The sequence shown here is derived from an EMBL/GenBank/DDBJ whole genome shotgun (WGS) entry which is preliminary data.</text>
</comment>
<evidence type="ECO:0000313" key="1">
    <source>
        <dbReference type="EMBL" id="RDB02797.1"/>
    </source>
</evidence>
<accession>A0A369I2U0</accession>
<name>A0A369I2U0_9BACT</name>
<dbReference type="Proteomes" id="UP000253141">
    <property type="component" value="Unassembled WGS sequence"/>
</dbReference>
<sequence length="200" mass="23165">MSLTLLDSSLIQATEKTKNLNKALLERLVEAFEFKVSDACWSDPVFMKVFEETSHNFLKSNYQFSQTRAFQLANFNLVLVPMQLKVASLGCIDWAFVFYEQLHDKQWKYVKSINAYEADTILKSVDSLETQLPEGQLPDFLLPAYVRETKSLSYNTRKGHIDLKIMLNSTSVQANIQIWNQSELLFKQEYHLEHALQMAV</sequence>
<protein>
    <submittedName>
        <fullName evidence="1">Uncharacterized protein</fullName>
    </submittedName>
</protein>
<gene>
    <name evidence="1" type="ORF">DVG78_27175</name>
</gene>
<dbReference type="EMBL" id="QPIW01000036">
    <property type="protein sequence ID" value="RDB02797.1"/>
    <property type="molecule type" value="Genomic_DNA"/>
</dbReference>
<organism evidence="1 2">
    <name type="scientific">Runella aurantiaca</name>
    <dbReference type="NCBI Taxonomy" id="2282308"/>
    <lineage>
        <taxon>Bacteria</taxon>
        <taxon>Pseudomonadati</taxon>
        <taxon>Bacteroidota</taxon>
        <taxon>Cytophagia</taxon>
        <taxon>Cytophagales</taxon>
        <taxon>Spirosomataceae</taxon>
        <taxon>Runella</taxon>
    </lineage>
</organism>
<keyword evidence="2" id="KW-1185">Reference proteome</keyword>
<reference evidence="1 2" key="1">
    <citation type="submission" date="2018-07" db="EMBL/GenBank/DDBJ databases">
        <title>Genome analysis of Runella aurantiaca.</title>
        <authorList>
            <person name="Yang X."/>
        </authorList>
    </citation>
    <scope>NUCLEOTIDE SEQUENCE [LARGE SCALE GENOMIC DNA]</scope>
    <source>
        <strain evidence="1 2">YX9</strain>
    </source>
</reference>
<dbReference type="AlphaFoldDB" id="A0A369I2U0"/>
<evidence type="ECO:0000313" key="2">
    <source>
        <dbReference type="Proteomes" id="UP000253141"/>
    </source>
</evidence>
<proteinExistence type="predicted"/>